<protein>
    <submittedName>
        <fullName evidence="1">Uncharacterized protein</fullName>
    </submittedName>
</protein>
<comment type="caution">
    <text evidence="1">The sequence shown here is derived from an EMBL/GenBank/DDBJ whole genome shotgun (WGS) entry which is preliminary data.</text>
</comment>
<evidence type="ECO:0000313" key="1">
    <source>
        <dbReference type="EMBL" id="RST91205.1"/>
    </source>
</evidence>
<reference evidence="1 2" key="1">
    <citation type="submission" date="2017-05" db="EMBL/GenBank/DDBJ databases">
        <title>Vagococcus spp. assemblies.</title>
        <authorList>
            <person name="Gulvik C.A."/>
        </authorList>
    </citation>
    <scope>NUCLEOTIDE SEQUENCE [LARGE SCALE GENOMIC DNA]</scope>
    <source>
        <strain evidence="1 2">SS1994</strain>
    </source>
</reference>
<accession>A0A429ZC34</accession>
<dbReference type="AlphaFoldDB" id="A0A429ZC34"/>
<proteinExistence type="predicted"/>
<gene>
    <name evidence="1" type="ORF">CBF36_10300</name>
</gene>
<keyword evidence="2" id="KW-1185">Reference proteome</keyword>
<organism evidence="1 2">
    <name type="scientific">Vagococcus bubulae</name>
    <dbReference type="NCBI Taxonomy" id="1977868"/>
    <lineage>
        <taxon>Bacteria</taxon>
        <taxon>Bacillati</taxon>
        <taxon>Bacillota</taxon>
        <taxon>Bacilli</taxon>
        <taxon>Lactobacillales</taxon>
        <taxon>Enterococcaceae</taxon>
        <taxon>Vagococcus</taxon>
    </lineage>
</organism>
<dbReference type="Proteomes" id="UP000288490">
    <property type="component" value="Unassembled WGS sequence"/>
</dbReference>
<sequence length="221" mass="25953">MENKFIYLMLILFSLLSFGLDSSAELEDSRLNIIIHLYDPSDDSILDQAGLDKKEFDIYDITELVQQSERDFIELQKEFLNADEGYMRKITKDVKRLSYDKTELKKGIIQYNVNLVGKDIQYMMILENKDYKQSMMLKTSPMLIKVSDSIFESTKNKLELYPKLYQELSNDEETKILYKKKDQYLLPQTGEVKNMMFYIGLLAVGSILYIKKLIGRNINEK</sequence>
<name>A0A429ZC34_9ENTE</name>
<evidence type="ECO:0000313" key="2">
    <source>
        <dbReference type="Proteomes" id="UP000288490"/>
    </source>
</evidence>
<dbReference type="RefSeq" id="WP_125958347.1">
    <property type="nucleotide sequence ID" value="NZ_JAQEJV010000023.1"/>
</dbReference>
<dbReference type="EMBL" id="NGJT01000025">
    <property type="protein sequence ID" value="RST91205.1"/>
    <property type="molecule type" value="Genomic_DNA"/>
</dbReference>